<dbReference type="AlphaFoldDB" id="A0A915Q1R6"/>
<keyword evidence="1" id="KW-1185">Reference proteome</keyword>
<accession>A0A915Q1R6</accession>
<dbReference type="Proteomes" id="UP000887581">
    <property type="component" value="Unplaced"/>
</dbReference>
<reference evidence="2" key="1">
    <citation type="submission" date="2022-11" db="UniProtKB">
        <authorList>
            <consortium name="WormBaseParasite"/>
        </authorList>
    </citation>
    <scope>IDENTIFICATION</scope>
</reference>
<name>A0A915Q1R6_9BILA</name>
<sequence>MTCKESWDSERKYTETVGNRRSNKDEDFVALSATFSTEYLGERIGSRDWIGRYKSDEDSHNMLIKRQPM</sequence>
<evidence type="ECO:0000313" key="2">
    <source>
        <dbReference type="WBParaSite" id="sdigi.contig455.g8441.t1"/>
    </source>
</evidence>
<organism evidence="1 2">
    <name type="scientific">Setaria digitata</name>
    <dbReference type="NCBI Taxonomy" id="48799"/>
    <lineage>
        <taxon>Eukaryota</taxon>
        <taxon>Metazoa</taxon>
        <taxon>Ecdysozoa</taxon>
        <taxon>Nematoda</taxon>
        <taxon>Chromadorea</taxon>
        <taxon>Rhabditida</taxon>
        <taxon>Spirurina</taxon>
        <taxon>Spiruromorpha</taxon>
        <taxon>Filarioidea</taxon>
        <taxon>Setariidae</taxon>
        <taxon>Setaria</taxon>
    </lineage>
</organism>
<dbReference type="WBParaSite" id="sdigi.contig455.g8441.t1">
    <property type="protein sequence ID" value="sdigi.contig455.g8441.t1"/>
    <property type="gene ID" value="sdigi.contig455.g8441"/>
</dbReference>
<evidence type="ECO:0000313" key="1">
    <source>
        <dbReference type="Proteomes" id="UP000887581"/>
    </source>
</evidence>
<protein>
    <submittedName>
        <fullName evidence="2">Uncharacterized protein</fullName>
    </submittedName>
</protein>
<proteinExistence type="predicted"/>